<dbReference type="Proteomes" id="UP000596130">
    <property type="component" value="Chromosome"/>
</dbReference>
<evidence type="ECO:0000313" key="1">
    <source>
        <dbReference type="EMBL" id="QQC91982.1"/>
    </source>
</evidence>
<dbReference type="AlphaFoldDB" id="A0A7T4U103"/>
<gene>
    <name evidence="1" type="ORF">I8755_28970</name>
</gene>
<sequence length="162" mass="17005">MTDVPPRAELLLAQEVPDDLAEELVAALSALGAPPARTRRTIGHRGVADIPWAVLVSLPLQAFLGGLGAEAMKDAYASFKGLVRKVARPASPAPDGLGEAREARPLLLQDPVGGLGVVLEADLPAEAYERLVGLDLTAFSAGPLHYDRAQGRWRSVLDEAAG</sequence>
<accession>A0A7T4U103</accession>
<name>A0A7T4U103_9ACTN</name>
<evidence type="ECO:0000313" key="2">
    <source>
        <dbReference type="Proteomes" id="UP000596130"/>
    </source>
</evidence>
<reference evidence="1 2" key="1">
    <citation type="submission" date="2020-12" db="EMBL/GenBank/DDBJ databases">
        <title>Identification and biosynthesis of polyene macrolides produced by Streptomyces alfalfae Men-myco-93-63.</title>
        <authorList>
            <person name="Liu D."/>
            <person name="Li Y."/>
            <person name="Liu L."/>
            <person name="Han X."/>
            <person name="Shen F."/>
        </authorList>
    </citation>
    <scope>NUCLEOTIDE SEQUENCE [LARGE SCALE GENOMIC DNA]</scope>
    <source>
        <strain evidence="1 2">Men-myco-93-63</strain>
    </source>
</reference>
<organism evidence="1 2">
    <name type="scientific">Streptomyces alfalfae</name>
    <dbReference type="NCBI Taxonomy" id="1642299"/>
    <lineage>
        <taxon>Bacteria</taxon>
        <taxon>Bacillati</taxon>
        <taxon>Actinomycetota</taxon>
        <taxon>Actinomycetes</taxon>
        <taxon>Kitasatosporales</taxon>
        <taxon>Streptomycetaceae</taxon>
        <taxon>Streptomyces</taxon>
    </lineage>
</organism>
<protein>
    <submittedName>
        <fullName evidence="1">Uncharacterized protein</fullName>
    </submittedName>
</protein>
<proteinExistence type="predicted"/>
<dbReference type="RefSeq" id="WP_198503902.1">
    <property type="nucleotide sequence ID" value="NZ_CP065959.1"/>
</dbReference>
<dbReference type="EMBL" id="CP065959">
    <property type="protein sequence ID" value="QQC91982.1"/>
    <property type="molecule type" value="Genomic_DNA"/>
</dbReference>